<dbReference type="AlphaFoldDB" id="A0AAV4AQ64"/>
<accession>A0AAV4AQ64</accession>
<evidence type="ECO:0000313" key="3">
    <source>
        <dbReference type="Proteomes" id="UP000735302"/>
    </source>
</evidence>
<dbReference type="EMBL" id="BLXT01004100">
    <property type="protein sequence ID" value="GFO09485.1"/>
    <property type="molecule type" value="Genomic_DNA"/>
</dbReference>
<comment type="caution">
    <text evidence="2">The sequence shown here is derived from an EMBL/GenBank/DDBJ whole genome shotgun (WGS) entry which is preliminary data.</text>
</comment>
<name>A0AAV4AQ64_9GAST</name>
<dbReference type="Proteomes" id="UP000735302">
    <property type="component" value="Unassembled WGS sequence"/>
</dbReference>
<evidence type="ECO:0000313" key="2">
    <source>
        <dbReference type="EMBL" id="GFO09485.1"/>
    </source>
</evidence>
<keyword evidence="1" id="KW-0812">Transmembrane</keyword>
<evidence type="ECO:0000256" key="1">
    <source>
        <dbReference type="SAM" id="Phobius"/>
    </source>
</evidence>
<protein>
    <submittedName>
        <fullName evidence="2">Uncharacterized protein</fullName>
    </submittedName>
</protein>
<sequence length="102" mass="11823">MLPTSNKGELLPLLSHHHRTSSQVHKRDDLSIVSRKSRMLVRRASPLASEVKGRRSKQIKMIMIVVVVELVPTIVLVEWFDAQLNTDSILIYNVIEHNKWTW</sequence>
<reference evidence="2 3" key="1">
    <citation type="journal article" date="2021" name="Elife">
        <title>Chloroplast acquisition without the gene transfer in kleptoplastic sea slugs, Plakobranchus ocellatus.</title>
        <authorList>
            <person name="Maeda T."/>
            <person name="Takahashi S."/>
            <person name="Yoshida T."/>
            <person name="Shimamura S."/>
            <person name="Takaki Y."/>
            <person name="Nagai Y."/>
            <person name="Toyoda A."/>
            <person name="Suzuki Y."/>
            <person name="Arimoto A."/>
            <person name="Ishii H."/>
            <person name="Satoh N."/>
            <person name="Nishiyama T."/>
            <person name="Hasebe M."/>
            <person name="Maruyama T."/>
            <person name="Minagawa J."/>
            <person name="Obokata J."/>
            <person name="Shigenobu S."/>
        </authorList>
    </citation>
    <scope>NUCLEOTIDE SEQUENCE [LARGE SCALE GENOMIC DNA]</scope>
</reference>
<proteinExistence type="predicted"/>
<organism evidence="2 3">
    <name type="scientific">Plakobranchus ocellatus</name>
    <dbReference type="NCBI Taxonomy" id="259542"/>
    <lineage>
        <taxon>Eukaryota</taxon>
        <taxon>Metazoa</taxon>
        <taxon>Spiralia</taxon>
        <taxon>Lophotrochozoa</taxon>
        <taxon>Mollusca</taxon>
        <taxon>Gastropoda</taxon>
        <taxon>Heterobranchia</taxon>
        <taxon>Euthyneura</taxon>
        <taxon>Panpulmonata</taxon>
        <taxon>Sacoglossa</taxon>
        <taxon>Placobranchoidea</taxon>
        <taxon>Plakobranchidae</taxon>
        <taxon>Plakobranchus</taxon>
    </lineage>
</organism>
<gene>
    <name evidence="2" type="ORF">PoB_003599000</name>
</gene>
<keyword evidence="1" id="KW-0472">Membrane</keyword>
<feature type="transmembrane region" description="Helical" evidence="1">
    <location>
        <begin position="61"/>
        <end position="80"/>
    </location>
</feature>
<keyword evidence="3" id="KW-1185">Reference proteome</keyword>
<keyword evidence="1" id="KW-1133">Transmembrane helix</keyword>